<dbReference type="AlphaFoldDB" id="A0A2P2I0F9"/>
<feature type="domain" description="RRM" evidence="7">
    <location>
        <begin position="765"/>
        <end position="845"/>
    </location>
</feature>
<keyword evidence="2" id="KW-0677">Repeat</keyword>
<feature type="compositionally biased region" description="Basic and acidic residues" evidence="6">
    <location>
        <begin position="876"/>
        <end position="887"/>
    </location>
</feature>
<feature type="compositionally biased region" description="Acidic residues" evidence="6">
    <location>
        <begin position="614"/>
        <end position="630"/>
    </location>
</feature>
<evidence type="ECO:0000256" key="2">
    <source>
        <dbReference type="ARBA" id="ARBA00022737"/>
    </source>
</evidence>
<evidence type="ECO:0000313" key="8">
    <source>
        <dbReference type="EMBL" id="LAB67366.1"/>
    </source>
</evidence>
<evidence type="ECO:0000256" key="5">
    <source>
        <dbReference type="PROSITE-ProRule" id="PRU00176"/>
    </source>
</evidence>
<feature type="domain" description="RRM" evidence="7">
    <location>
        <begin position="2"/>
        <end position="78"/>
    </location>
</feature>
<organism evidence="8">
    <name type="scientific">Hirondellea gigas</name>
    <dbReference type="NCBI Taxonomy" id="1518452"/>
    <lineage>
        <taxon>Eukaryota</taxon>
        <taxon>Metazoa</taxon>
        <taxon>Ecdysozoa</taxon>
        <taxon>Arthropoda</taxon>
        <taxon>Crustacea</taxon>
        <taxon>Multicrustacea</taxon>
        <taxon>Malacostraca</taxon>
        <taxon>Eumalacostraca</taxon>
        <taxon>Peracarida</taxon>
        <taxon>Amphipoda</taxon>
        <taxon>Amphilochidea</taxon>
        <taxon>Lysianassida</taxon>
        <taxon>Lysianassidira</taxon>
        <taxon>Lysianassoidea</taxon>
        <taxon>Lysianassidae</taxon>
        <taxon>Hirondellea</taxon>
    </lineage>
</organism>
<protein>
    <submittedName>
        <fullName evidence="8">RNA-binding protein 19</fullName>
    </submittedName>
</protein>
<proteinExistence type="evidence at transcript level"/>
<accession>A0A2P2I0F9</accession>
<feature type="region of interest" description="Disordered" evidence="6">
    <location>
        <begin position="868"/>
        <end position="887"/>
    </location>
</feature>
<dbReference type="CDD" id="cd00590">
    <property type="entry name" value="RRM_SF"/>
    <property type="match status" value="1"/>
</dbReference>
<reference evidence="8" key="1">
    <citation type="journal article" date="2018" name="Biosci. Biotechnol. Biochem.">
        <title>Polysaccharide hydrolase of the hadal zone amphipods Hirondellea gigas.</title>
        <authorList>
            <person name="Kobayashi H."/>
            <person name="Nagahama T."/>
            <person name="Arai W."/>
            <person name="Sasagawa Y."/>
            <person name="Umeda M."/>
            <person name="Hayashi T."/>
            <person name="Nikaido I."/>
            <person name="Watanabe H."/>
            <person name="Oguri K."/>
            <person name="Kitazato H."/>
            <person name="Fujioka K."/>
            <person name="Kido Y."/>
            <person name="Takami H."/>
        </authorList>
    </citation>
    <scope>NUCLEOTIDE SEQUENCE</scope>
    <source>
        <tissue evidence="8">Whole body</tissue>
    </source>
</reference>
<dbReference type="SMART" id="SM00360">
    <property type="entry name" value="RRM"/>
    <property type="match status" value="6"/>
</dbReference>
<dbReference type="PANTHER" id="PTHR48039">
    <property type="entry name" value="RNA-BINDING MOTIF PROTEIN 14B"/>
    <property type="match status" value="1"/>
</dbReference>
<dbReference type="InterPro" id="IPR000504">
    <property type="entry name" value="RRM_dom"/>
</dbReference>
<sequence length="887" mass="101235">MSRIFIKNLPKNTTEQFLREKFKETGTITDIKLVYRNGAFLQYAFMGFEHNEQACKAQKIFNNNYFYNSKVSVELARDFNDKSGPKSIREQKAQEKLVAQKREDSKQLRLQLSRLRRTKNDESKTTELLKQYKNDPKFQHFIALKTGKNLLDKTDTKEETTQIKNDQTTEDEELKENKDSLANKEELSDILYWQSLMQGSPESEQEEPEKEDPEHTTSKKKKKKEWVVMPTVCLRINKFPKRSGTKDKKKKDLSKQDVKEFFKPLSFKTIRKNAKNRFEFFIGFATEKIANEALKKNASFLLGVKVHLTMKSGSNTTAAQAKSSAPWAEAAAKLERCESVAESGKIFLRNLSFSVSEETLKEELEEYGEISEFELPVCKMTRKVKGFATATFLRPECAVLAMNALDGKSFMGRLMHVLPGLPKEQTENPRAKTSSFKEGKLQEQKDPSTWWQSWNTLHIAPASVLTIMAQRYKKTKEEILSTTGDQSAGVTLALGETQIVDETRRFLEEHDVSVEGLTDPNVERSYRVMLIKNLPADTKASDIAELCGKWGELGRVVMPPSGTTCIVEFLSATEGHKAYLNLHSRKWGHSPVFLEKAPVKIFKSEFKKPVQQNPEDEEEEEEEEEEENEQIGEKRKRAESDEDSSSESSPKKKKKVNKKQEVEPEAHTTIYVKNLPLEVTEKEITEHFSTAGTVYNVILARKGEASRGYGFVQFVKQREARTALTSLENSTLGGRNISLKLSEKKLDKTVKAARKVQDFGKQTSSKLSVKNIPFQCTKIEIEQLFRPFGALKRVFLQKHHSGQFSNGGYGFVEYLNVEDAKRALTSMGLSTHFHGRRLVLQWAKDDESVDELREKTAHKYSIAQSLGTGHKKMRHAMREEGATRGDE</sequence>
<dbReference type="PROSITE" id="PS50102">
    <property type="entry name" value="RRM"/>
    <property type="match status" value="4"/>
</dbReference>
<evidence type="ECO:0000256" key="3">
    <source>
        <dbReference type="ARBA" id="ARBA00022884"/>
    </source>
</evidence>
<keyword evidence="3 5" id="KW-0694">RNA-binding</keyword>
<dbReference type="PANTHER" id="PTHR48039:SF5">
    <property type="entry name" value="RNA-BINDING PROTEIN 28"/>
    <property type="match status" value="1"/>
</dbReference>
<dbReference type="InterPro" id="IPR051945">
    <property type="entry name" value="RRM_MRD1_RNA_proc_ribogen"/>
</dbReference>
<dbReference type="SUPFAM" id="SSF54928">
    <property type="entry name" value="RNA-binding domain, RBD"/>
    <property type="match status" value="4"/>
</dbReference>
<feature type="region of interest" description="Disordered" evidence="6">
    <location>
        <begin position="198"/>
        <end position="223"/>
    </location>
</feature>
<feature type="domain" description="RRM" evidence="7">
    <location>
        <begin position="344"/>
        <end position="422"/>
    </location>
</feature>
<feature type="region of interest" description="Disordered" evidence="6">
    <location>
        <begin position="605"/>
        <end position="667"/>
    </location>
</feature>
<evidence type="ECO:0000256" key="1">
    <source>
        <dbReference type="ARBA" id="ARBA00004123"/>
    </source>
</evidence>
<name>A0A2P2I0F9_9CRUS</name>
<keyword evidence="4" id="KW-0539">Nucleus</keyword>
<evidence type="ECO:0000256" key="6">
    <source>
        <dbReference type="SAM" id="MobiDB-lite"/>
    </source>
</evidence>
<evidence type="ECO:0000259" key="7">
    <source>
        <dbReference type="PROSITE" id="PS50102"/>
    </source>
</evidence>
<comment type="subcellular location">
    <subcellularLocation>
        <location evidence="1">Nucleus</location>
    </subcellularLocation>
</comment>
<dbReference type="Pfam" id="PF00076">
    <property type="entry name" value="RRM_1"/>
    <property type="match status" value="4"/>
</dbReference>
<dbReference type="InterPro" id="IPR012677">
    <property type="entry name" value="Nucleotide-bd_a/b_plait_sf"/>
</dbReference>
<feature type="region of interest" description="Disordered" evidence="6">
    <location>
        <begin position="156"/>
        <end position="180"/>
    </location>
</feature>
<dbReference type="GO" id="GO:0003729">
    <property type="term" value="F:mRNA binding"/>
    <property type="evidence" value="ECO:0007669"/>
    <property type="project" value="TreeGrafter"/>
</dbReference>
<evidence type="ECO:0000256" key="4">
    <source>
        <dbReference type="ARBA" id="ARBA00023242"/>
    </source>
</evidence>
<dbReference type="Gene3D" id="3.30.70.330">
    <property type="match status" value="5"/>
</dbReference>
<dbReference type="EMBL" id="IACF01001677">
    <property type="protein sequence ID" value="LAB67366.1"/>
    <property type="molecule type" value="mRNA"/>
</dbReference>
<dbReference type="InterPro" id="IPR035979">
    <property type="entry name" value="RBD_domain_sf"/>
</dbReference>
<dbReference type="GO" id="GO:0005730">
    <property type="term" value="C:nucleolus"/>
    <property type="evidence" value="ECO:0007669"/>
    <property type="project" value="TreeGrafter"/>
</dbReference>
<feature type="domain" description="RRM" evidence="7">
    <location>
        <begin position="668"/>
        <end position="744"/>
    </location>
</feature>